<evidence type="ECO:0000313" key="2">
    <source>
        <dbReference type="EMBL" id="WNQ11272.1"/>
    </source>
</evidence>
<keyword evidence="1" id="KW-1133">Transmembrane helix</keyword>
<evidence type="ECO:0000256" key="1">
    <source>
        <dbReference type="SAM" id="Phobius"/>
    </source>
</evidence>
<sequence length="101" mass="10941">MLLIRFLLELLRIAVLFLLLGALMSSAARWGYASLGVDLEQSGSAWLVWLAIGLLILGLYRSRLLASGWYPVKGTDRLSPARTRILAAAAAGLLVAAFWLG</sequence>
<dbReference type="KEGG" id="paun:MJA45_27355"/>
<keyword evidence="1" id="KW-0812">Transmembrane</keyword>
<reference evidence="2 3" key="1">
    <citation type="submission" date="2022-02" db="EMBL/GenBank/DDBJ databases">
        <title>Paenibacillus sp. MBLB1776 Whole Genome Shotgun Sequencing.</title>
        <authorList>
            <person name="Hwang C.Y."/>
            <person name="Cho E.-S."/>
            <person name="Seo M.-J."/>
        </authorList>
    </citation>
    <scope>NUCLEOTIDE SEQUENCE [LARGE SCALE GENOMIC DNA]</scope>
    <source>
        <strain evidence="2 3">MBLB1776</strain>
    </source>
</reference>
<feature type="transmembrane region" description="Helical" evidence="1">
    <location>
        <begin position="81"/>
        <end position="100"/>
    </location>
</feature>
<dbReference type="EMBL" id="CP130318">
    <property type="protein sequence ID" value="WNQ11272.1"/>
    <property type="molecule type" value="Genomic_DNA"/>
</dbReference>
<proteinExistence type="predicted"/>
<accession>A0AA96LCM1</accession>
<protein>
    <submittedName>
        <fullName evidence="2">Uncharacterized protein</fullName>
    </submittedName>
</protein>
<gene>
    <name evidence="2" type="ORF">MJA45_27355</name>
</gene>
<organism evidence="2 3">
    <name type="scientific">Paenibacillus aurantius</name>
    <dbReference type="NCBI Taxonomy" id="2918900"/>
    <lineage>
        <taxon>Bacteria</taxon>
        <taxon>Bacillati</taxon>
        <taxon>Bacillota</taxon>
        <taxon>Bacilli</taxon>
        <taxon>Bacillales</taxon>
        <taxon>Paenibacillaceae</taxon>
        <taxon>Paenibacillus</taxon>
    </lineage>
</organism>
<dbReference type="Proteomes" id="UP001305702">
    <property type="component" value="Chromosome"/>
</dbReference>
<dbReference type="AlphaFoldDB" id="A0AA96LCM1"/>
<keyword evidence="3" id="KW-1185">Reference proteome</keyword>
<name>A0AA96LCM1_9BACL</name>
<keyword evidence="1" id="KW-0472">Membrane</keyword>
<feature type="transmembrane region" description="Helical" evidence="1">
    <location>
        <begin position="43"/>
        <end position="60"/>
    </location>
</feature>
<evidence type="ECO:0000313" key="3">
    <source>
        <dbReference type="Proteomes" id="UP001305702"/>
    </source>
</evidence>
<dbReference type="RefSeq" id="WP_315605048.1">
    <property type="nucleotide sequence ID" value="NZ_CP130318.1"/>
</dbReference>